<feature type="transmembrane region" description="Helical" evidence="5">
    <location>
        <begin position="43"/>
        <end position="65"/>
    </location>
</feature>
<dbReference type="InterPro" id="IPR050598">
    <property type="entry name" value="AminoAcid_Transporter"/>
</dbReference>
<gene>
    <name evidence="6" type="ORF">SAMN02745136_02836</name>
</gene>
<dbReference type="GO" id="GO:0015179">
    <property type="term" value="F:L-amino acid transmembrane transporter activity"/>
    <property type="evidence" value="ECO:0007669"/>
    <property type="project" value="TreeGrafter"/>
</dbReference>
<feature type="transmembrane region" description="Helical" evidence="5">
    <location>
        <begin position="367"/>
        <end position="386"/>
    </location>
</feature>
<evidence type="ECO:0000256" key="3">
    <source>
        <dbReference type="ARBA" id="ARBA00022989"/>
    </source>
</evidence>
<dbReference type="PANTHER" id="PTHR11785">
    <property type="entry name" value="AMINO ACID TRANSPORTER"/>
    <property type="match status" value="1"/>
</dbReference>
<feature type="transmembrane region" description="Helical" evidence="5">
    <location>
        <begin position="398"/>
        <end position="419"/>
    </location>
</feature>
<accession>A0A1M6TK29</accession>
<protein>
    <submittedName>
        <fullName evidence="6">Basic amino acid/polyamine antiporter, APA family</fullName>
    </submittedName>
</protein>
<evidence type="ECO:0000313" key="6">
    <source>
        <dbReference type="EMBL" id="SHK57290.1"/>
    </source>
</evidence>
<evidence type="ECO:0000256" key="2">
    <source>
        <dbReference type="ARBA" id="ARBA00022692"/>
    </source>
</evidence>
<comment type="subcellular location">
    <subcellularLocation>
        <location evidence="1">Membrane</location>
        <topology evidence="1">Multi-pass membrane protein</topology>
    </subcellularLocation>
</comment>
<dbReference type="PANTHER" id="PTHR11785:SF512">
    <property type="entry name" value="SOBREMESA, ISOFORM B"/>
    <property type="match status" value="1"/>
</dbReference>
<feature type="transmembrane region" description="Helical" evidence="5">
    <location>
        <begin position="99"/>
        <end position="124"/>
    </location>
</feature>
<feature type="transmembrane region" description="Helical" evidence="5">
    <location>
        <begin position="332"/>
        <end position="355"/>
    </location>
</feature>
<keyword evidence="4 5" id="KW-0472">Membrane</keyword>
<reference evidence="6 7" key="1">
    <citation type="submission" date="2016-11" db="EMBL/GenBank/DDBJ databases">
        <authorList>
            <person name="Jaros S."/>
            <person name="Januszkiewicz K."/>
            <person name="Wedrychowicz H."/>
        </authorList>
    </citation>
    <scope>NUCLEOTIDE SEQUENCE [LARGE SCALE GENOMIC DNA]</scope>
    <source>
        <strain evidence="6 7">DSM 15929</strain>
    </source>
</reference>
<feature type="transmembrane region" description="Helical" evidence="5">
    <location>
        <begin position="286"/>
        <end position="311"/>
    </location>
</feature>
<evidence type="ECO:0000256" key="4">
    <source>
        <dbReference type="ARBA" id="ARBA00023136"/>
    </source>
</evidence>
<feature type="transmembrane region" description="Helical" evidence="5">
    <location>
        <begin position="160"/>
        <end position="179"/>
    </location>
</feature>
<feature type="transmembrane region" description="Helical" evidence="5">
    <location>
        <begin position="199"/>
        <end position="222"/>
    </location>
</feature>
<feature type="transmembrane region" description="Helical" evidence="5">
    <location>
        <begin position="12"/>
        <end position="31"/>
    </location>
</feature>
<evidence type="ECO:0000256" key="1">
    <source>
        <dbReference type="ARBA" id="ARBA00004141"/>
    </source>
</evidence>
<keyword evidence="7" id="KW-1185">Reference proteome</keyword>
<dbReference type="PIRSF" id="PIRSF006060">
    <property type="entry name" value="AA_transporter"/>
    <property type="match status" value="1"/>
</dbReference>
<dbReference type="RefSeq" id="WP_073276993.1">
    <property type="nucleotide sequence ID" value="NZ_FRAC01000013.1"/>
</dbReference>
<dbReference type="STRING" id="1121322.SAMN02745136_02836"/>
<dbReference type="GO" id="GO:0016020">
    <property type="term" value="C:membrane"/>
    <property type="evidence" value="ECO:0007669"/>
    <property type="project" value="UniProtKB-SubCell"/>
</dbReference>
<feature type="transmembrane region" description="Helical" evidence="5">
    <location>
        <begin position="425"/>
        <end position="445"/>
    </location>
</feature>
<dbReference type="Gene3D" id="1.20.1740.10">
    <property type="entry name" value="Amino acid/polyamine transporter I"/>
    <property type="match status" value="1"/>
</dbReference>
<feature type="transmembrane region" description="Helical" evidence="5">
    <location>
        <begin position="234"/>
        <end position="252"/>
    </location>
</feature>
<dbReference type="Proteomes" id="UP000184386">
    <property type="component" value="Unassembled WGS sequence"/>
</dbReference>
<sequence>MENKNKQNEHYGLFTATAMIIGIVIGSGIFFKVDDVLKYTGGSVGLGILVFVIGALSIIFGSLTLTELSVRTEGPGGIISYFEHFISPRAASGFGWFQTFIYFPTINAVISWVAAIYIFLFLGYKASLEAQIGLGFLIFTFFYGINILSYKLGGYIQNAVAVIKLIPLIAIAIAGIFYHGQSVAIPEGMKMIGKTQVGLGWLAALAPIAFSYDGWVVSVNITNEVKNSKRNMPLALFIGPLTVLSVYILYFVGLNNMLGSEYIMTTGNEAVNKAGEIMLGGSGTKLLLFFIVISVLGVVNGMTLGSIRMPWSLASKNMLPDSQKIAKLHPKYELSLPSALIAYITAALWMLLHYLTTKSGILKGSDISEIAIVFSYICYMLLYIKVLSLRKQGDIKSLFKGVICPVLGLAGSLIILVGGLISNPFYVACFIIFCGLVCLSGALYYKGRSAKKY</sequence>
<dbReference type="OrthoDB" id="3181223at2"/>
<dbReference type="EMBL" id="FRAC01000013">
    <property type="protein sequence ID" value="SHK57290.1"/>
    <property type="molecule type" value="Genomic_DNA"/>
</dbReference>
<proteinExistence type="predicted"/>
<keyword evidence="3 5" id="KW-1133">Transmembrane helix</keyword>
<dbReference type="AlphaFoldDB" id="A0A1M6TK29"/>
<dbReference type="Pfam" id="PF13520">
    <property type="entry name" value="AA_permease_2"/>
    <property type="match status" value="1"/>
</dbReference>
<organism evidence="6 7">
    <name type="scientific">Anaerocolumna jejuensis DSM 15929</name>
    <dbReference type="NCBI Taxonomy" id="1121322"/>
    <lineage>
        <taxon>Bacteria</taxon>
        <taxon>Bacillati</taxon>
        <taxon>Bacillota</taxon>
        <taxon>Clostridia</taxon>
        <taxon>Lachnospirales</taxon>
        <taxon>Lachnospiraceae</taxon>
        <taxon>Anaerocolumna</taxon>
    </lineage>
</organism>
<feature type="transmembrane region" description="Helical" evidence="5">
    <location>
        <begin position="130"/>
        <end position="148"/>
    </location>
</feature>
<dbReference type="InterPro" id="IPR002293">
    <property type="entry name" value="AA/rel_permease1"/>
</dbReference>
<name>A0A1M6TK29_9FIRM</name>
<evidence type="ECO:0000256" key="5">
    <source>
        <dbReference type="SAM" id="Phobius"/>
    </source>
</evidence>
<keyword evidence="2 5" id="KW-0812">Transmembrane</keyword>
<evidence type="ECO:0000313" key="7">
    <source>
        <dbReference type="Proteomes" id="UP000184386"/>
    </source>
</evidence>